<dbReference type="InterPro" id="IPR011006">
    <property type="entry name" value="CheY-like_superfamily"/>
</dbReference>
<dbReference type="GO" id="GO:0006355">
    <property type="term" value="P:regulation of DNA-templated transcription"/>
    <property type="evidence" value="ECO:0007669"/>
    <property type="project" value="InterPro"/>
</dbReference>
<dbReference type="InterPro" id="IPR005467">
    <property type="entry name" value="His_kinase_dom"/>
</dbReference>
<evidence type="ECO:0000259" key="15">
    <source>
        <dbReference type="PROSITE" id="PS50109"/>
    </source>
</evidence>
<keyword evidence="11" id="KW-0902">Two-component regulatory system</keyword>
<dbReference type="PROSITE" id="PS50110">
    <property type="entry name" value="RESPONSE_REGULATORY"/>
    <property type="match status" value="1"/>
</dbReference>
<dbReference type="CDD" id="cd00082">
    <property type="entry name" value="HisKA"/>
    <property type="match status" value="1"/>
</dbReference>
<gene>
    <name evidence="19" type="ORF">JJB74_06125</name>
</gene>
<protein>
    <recommendedName>
        <fullName evidence="3">histidine kinase</fullName>
        <ecNumber evidence="3">2.7.13.3</ecNumber>
    </recommendedName>
</protein>
<feature type="modified residue" description="4-aspartylphosphate" evidence="13">
    <location>
        <position position="847"/>
    </location>
</feature>
<dbReference type="Gene3D" id="3.30.565.10">
    <property type="entry name" value="Histidine kinase-like ATPase, C-terminal domain"/>
    <property type="match status" value="1"/>
</dbReference>
<dbReference type="InterPro" id="IPR003594">
    <property type="entry name" value="HATPase_dom"/>
</dbReference>
<dbReference type="InterPro" id="IPR013767">
    <property type="entry name" value="PAS_fold"/>
</dbReference>
<keyword evidence="7" id="KW-0547">Nucleotide-binding</keyword>
<evidence type="ECO:0000256" key="7">
    <source>
        <dbReference type="ARBA" id="ARBA00022741"/>
    </source>
</evidence>
<dbReference type="Pfam" id="PF00072">
    <property type="entry name" value="Response_reg"/>
    <property type="match status" value="1"/>
</dbReference>
<keyword evidence="12 14" id="KW-0472">Membrane</keyword>
<sequence length="933" mass="101208">MEAEARAVVRIRRRHGRHRKVAVFLFPDSGPEQDHIASDPHTMRKLISSRFAPYLIALAAVLLATSLRALLDPILGNRLPYIPYTILSIAVCWRFGLGPGALTLALGSVLGRYLFVPPRLTLMVSSGAELAALGVYLLVGALVLGIIEAMRRGQQSIALRENLLQTTLASIGDAVISTDLRGNVAFFNRSAEALTGWRAAEALGRPLAEVFQIQSEDVAFPSGEAAPGLARQPHAAVLISRDGIRRDIDESAASITDALGKVSGMVIVFRDISGPRLAERERREAQEQVIAILESIPDAFMRIDAAGRIAQVNSMFEQCFGLPQATLLGRHFREFNADLCRGGLEARILEALARREAGELECHDAVRGRWLAFKLCPTRTSQLSVFIQDITARKHAESELLDSQRRERERAGELEAVLRATPAAIFIADDPYCHSITGNPASYRILGMPEKANVSASAPERLPEARGFREFRDGVPLQPEELPLQVAAATGRDVESAELTMAFTDGRVCTIYGNAAPLFGPEGERRGAIAAFVDITALKQAQQQLQEADRRKDEFLATLAHELRNPLAPISNAAQFLKLRGPADASLGWGIDVISRQVQTMARLLDDLLDVSRISRNKLILQRQRIDLASVVARSVETSRPLIDAAGHEFTVSLPAEPVLLDADPMRLAQVLSNLLNNAAKYTDSSGHIRLMAGREGEEVEISVEDDGVGIAPDMLPRLFQIFSQAEPALERARGGLGIGLSLVRGLVEMHGGTITAHSAGLGRGSRFTLRLPVQKPQAERLPTAPVRDAVPTPAYIGVLVADDNHDSADTMALMLEAVGYQVFVAYDGAQAIRLAEEHRPAAAVLDIGMPRRNGYEVCQHLRAQSWGADMYLIAQTGWGQEVDRRRATAAGFDQHLVKPVEPGAILSLLASLHGGDRGAGGEEGTLQETGLE</sequence>
<dbReference type="InterPro" id="IPR013656">
    <property type="entry name" value="PAS_4"/>
</dbReference>
<reference evidence="19" key="1">
    <citation type="submission" date="2021-01" db="EMBL/GenBank/DDBJ databases">
        <title>Genome sequence of strain Noviherbaspirillum sp. DKR-6.</title>
        <authorList>
            <person name="Chaudhary D.K."/>
        </authorList>
    </citation>
    <scope>NUCLEOTIDE SEQUENCE</scope>
    <source>
        <strain evidence="19">DKR-6</strain>
    </source>
</reference>
<dbReference type="InterPro" id="IPR004358">
    <property type="entry name" value="Sig_transdc_His_kin-like_C"/>
</dbReference>
<dbReference type="InterPro" id="IPR001610">
    <property type="entry name" value="PAC"/>
</dbReference>
<feature type="domain" description="PAS" evidence="17">
    <location>
        <begin position="160"/>
        <end position="217"/>
    </location>
</feature>
<dbReference type="AlphaFoldDB" id="A0A934SRF1"/>
<feature type="transmembrane region" description="Helical" evidence="14">
    <location>
        <begin position="82"/>
        <end position="115"/>
    </location>
</feature>
<evidence type="ECO:0000259" key="17">
    <source>
        <dbReference type="PROSITE" id="PS50112"/>
    </source>
</evidence>
<dbReference type="SUPFAM" id="SSF52172">
    <property type="entry name" value="CheY-like"/>
    <property type="match status" value="1"/>
</dbReference>
<feature type="domain" description="PAC" evidence="18">
    <location>
        <begin position="495"/>
        <end position="547"/>
    </location>
</feature>
<comment type="catalytic activity">
    <reaction evidence="1">
        <text>ATP + protein L-histidine = ADP + protein N-phospho-L-histidine.</text>
        <dbReference type="EC" id="2.7.13.3"/>
    </reaction>
</comment>
<dbReference type="Pfam" id="PF13493">
    <property type="entry name" value="DUF4118"/>
    <property type="match status" value="1"/>
</dbReference>
<dbReference type="InterPro" id="IPR036097">
    <property type="entry name" value="HisK_dim/P_sf"/>
</dbReference>
<dbReference type="GO" id="GO:0005886">
    <property type="term" value="C:plasma membrane"/>
    <property type="evidence" value="ECO:0007669"/>
    <property type="project" value="UniProtKB-SubCell"/>
</dbReference>
<dbReference type="PRINTS" id="PR00344">
    <property type="entry name" value="BCTRLSENSOR"/>
</dbReference>
<evidence type="ECO:0000259" key="16">
    <source>
        <dbReference type="PROSITE" id="PS50110"/>
    </source>
</evidence>
<dbReference type="InterPro" id="IPR000700">
    <property type="entry name" value="PAS-assoc_C"/>
</dbReference>
<dbReference type="SMART" id="SM00086">
    <property type="entry name" value="PAC"/>
    <property type="match status" value="2"/>
</dbReference>
<evidence type="ECO:0000256" key="13">
    <source>
        <dbReference type="PROSITE-ProRule" id="PRU00169"/>
    </source>
</evidence>
<dbReference type="InterPro" id="IPR035965">
    <property type="entry name" value="PAS-like_dom_sf"/>
</dbReference>
<proteinExistence type="predicted"/>
<evidence type="ECO:0000256" key="3">
    <source>
        <dbReference type="ARBA" id="ARBA00012438"/>
    </source>
</evidence>
<feature type="transmembrane region" description="Helical" evidence="14">
    <location>
        <begin position="51"/>
        <end position="70"/>
    </location>
</feature>
<dbReference type="Pfam" id="PF00512">
    <property type="entry name" value="HisKA"/>
    <property type="match status" value="1"/>
</dbReference>
<dbReference type="PROSITE" id="PS50113">
    <property type="entry name" value="PAC"/>
    <property type="match status" value="2"/>
</dbReference>
<keyword evidence="6 14" id="KW-0812">Transmembrane</keyword>
<dbReference type="InterPro" id="IPR025201">
    <property type="entry name" value="KdpD_TM"/>
</dbReference>
<dbReference type="PROSITE" id="PS50112">
    <property type="entry name" value="PAS"/>
    <property type="match status" value="2"/>
</dbReference>
<dbReference type="InterPro" id="IPR001789">
    <property type="entry name" value="Sig_transdc_resp-reg_receiver"/>
</dbReference>
<dbReference type="NCBIfam" id="TIGR00229">
    <property type="entry name" value="sensory_box"/>
    <property type="match status" value="2"/>
</dbReference>
<evidence type="ECO:0000256" key="12">
    <source>
        <dbReference type="ARBA" id="ARBA00023136"/>
    </source>
</evidence>
<dbReference type="Pfam" id="PF00989">
    <property type="entry name" value="PAS"/>
    <property type="match status" value="1"/>
</dbReference>
<dbReference type="InterPro" id="IPR000014">
    <property type="entry name" value="PAS"/>
</dbReference>
<dbReference type="SMART" id="SM00387">
    <property type="entry name" value="HATPase_c"/>
    <property type="match status" value="1"/>
</dbReference>
<evidence type="ECO:0000313" key="20">
    <source>
        <dbReference type="Proteomes" id="UP000622890"/>
    </source>
</evidence>
<dbReference type="Gene3D" id="3.40.50.2300">
    <property type="match status" value="1"/>
</dbReference>
<dbReference type="EC" id="2.7.13.3" evidence="3"/>
<dbReference type="FunFam" id="3.30.565.10:FF:000006">
    <property type="entry name" value="Sensor histidine kinase WalK"/>
    <property type="match status" value="1"/>
</dbReference>
<dbReference type="SMART" id="SM00388">
    <property type="entry name" value="HisKA"/>
    <property type="match status" value="1"/>
</dbReference>
<keyword evidence="4 13" id="KW-0597">Phosphoprotein</keyword>
<evidence type="ECO:0000256" key="9">
    <source>
        <dbReference type="ARBA" id="ARBA00022840"/>
    </source>
</evidence>
<evidence type="ECO:0000256" key="4">
    <source>
        <dbReference type="ARBA" id="ARBA00022553"/>
    </source>
</evidence>
<dbReference type="PROSITE" id="PS50109">
    <property type="entry name" value="HIS_KIN"/>
    <property type="match status" value="1"/>
</dbReference>
<dbReference type="SUPFAM" id="SSF47384">
    <property type="entry name" value="Homodimeric domain of signal transducing histidine kinase"/>
    <property type="match status" value="1"/>
</dbReference>
<feature type="domain" description="Response regulatory" evidence="16">
    <location>
        <begin position="798"/>
        <end position="914"/>
    </location>
</feature>
<evidence type="ECO:0000256" key="5">
    <source>
        <dbReference type="ARBA" id="ARBA00022679"/>
    </source>
</evidence>
<feature type="domain" description="PAC" evidence="18">
    <location>
        <begin position="232"/>
        <end position="284"/>
    </location>
</feature>
<dbReference type="Gene3D" id="3.30.450.20">
    <property type="entry name" value="PAS domain"/>
    <property type="match status" value="3"/>
</dbReference>
<dbReference type="InterPro" id="IPR038318">
    <property type="entry name" value="KdpD_sf"/>
</dbReference>
<evidence type="ECO:0000259" key="18">
    <source>
        <dbReference type="PROSITE" id="PS50113"/>
    </source>
</evidence>
<dbReference type="CDD" id="cd16922">
    <property type="entry name" value="HATPase_EvgS-ArcB-TorS-like"/>
    <property type="match status" value="1"/>
</dbReference>
<dbReference type="SMART" id="SM00448">
    <property type="entry name" value="REC"/>
    <property type="match status" value="1"/>
</dbReference>
<dbReference type="GO" id="GO:0009927">
    <property type="term" value="F:histidine phosphotransfer kinase activity"/>
    <property type="evidence" value="ECO:0007669"/>
    <property type="project" value="TreeGrafter"/>
</dbReference>
<dbReference type="GO" id="GO:0000155">
    <property type="term" value="F:phosphorelay sensor kinase activity"/>
    <property type="evidence" value="ECO:0007669"/>
    <property type="project" value="InterPro"/>
</dbReference>
<dbReference type="RefSeq" id="WP_200590951.1">
    <property type="nucleotide sequence ID" value="NZ_JAEPBG010000002.1"/>
</dbReference>
<organism evidence="19 20">
    <name type="scientific">Noviherbaspirillum pedocola</name>
    <dbReference type="NCBI Taxonomy" id="2801341"/>
    <lineage>
        <taxon>Bacteria</taxon>
        <taxon>Pseudomonadati</taxon>
        <taxon>Pseudomonadota</taxon>
        <taxon>Betaproteobacteria</taxon>
        <taxon>Burkholderiales</taxon>
        <taxon>Oxalobacteraceae</taxon>
        <taxon>Noviherbaspirillum</taxon>
    </lineage>
</organism>
<comment type="subcellular location">
    <subcellularLocation>
        <location evidence="2">Cell inner membrane</location>
        <topology evidence="2">Multi-pass membrane protein</topology>
    </subcellularLocation>
</comment>
<keyword evidence="9" id="KW-0067">ATP-binding</keyword>
<dbReference type="InterPro" id="IPR036890">
    <property type="entry name" value="HATPase_C_sf"/>
</dbReference>
<dbReference type="PANTHER" id="PTHR43047">
    <property type="entry name" value="TWO-COMPONENT HISTIDINE PROTEIN KINASE"/>
    <property type="match status" value="1"/>
</dbReference>
<dbReference type="EMBL" id="JAEPBG010000002">
    <property type="protein sequence ID" value="MBK4734182.1"/>
    <property type="molecule type" value="Genomic_DNA"/>
</dbReference>
<dbReference type="SUPFAM" id="SSF55785">
    <property type="entry name" value="PYP-like sensor domain (PAS domain)"/>
    <property type="match status" value="3"/>
</dbReference>
<evidence type="ECO:0000256" key="6">
    <source>
        <dbReference type="ARBA" id="ARBA00022692"/>
    </source>
</evidence>
<dbReference type="CDD" id="cd00130">
    <property type="entry name" value="PAS"/>
    <property type="match status" value="2"/>
</dbReference>
<feature type="domain" description="Histidine kinase" evidence="15">
    <location>
        <begin position="558"/>
        <end position="776"/>
    </location>
</feature>
<dbReference type="CDD" id="cd17580">
    <property type="entry name" value="REC_2_DhkD-like"/>
    <property type="match status" value="1"/>
</dbReference>
<dbReference type="SUPFAM" id="SSF55874">
    <property type="entry name" value="ATPase domain of HSP90 chaperone/DNA topoisomerase II/histidine kinase"/>
    <property type="match status" value="1"/>
</dbReference>
<accession>A0A934SRF1</accession>
<feature type="transmembrane region" description="Helical" evidence="14">
    <location>
        <begin position="127"/>
        <end position="147"/>
    </location>
</feature>
<dbReference type="Pfam" id="PF02518">
    <property type="entry name" value="HATPase_c"/>
    <property type="match status" value="1"/>
</dbReference>
<evidence type="ECO:0000256" key="14">
    <source>
        <dbReference type="SAM" id="Phobius"/>
    </source>
</evidence>
<keyword evidence="20" id="KW-1185">Reference proteome</keyword>
<dbReference type="GO" id="GO:0005524">
    <property type="term" value="F:ATP binding"/>
    <property type="evidence" value="ECO:0007669"/>
    <property type="project" value="UniProtKB-KW"/>
</dbReference>
<evidence type="ECO:0000256" key="10">
    <source>
        <dbReference type="ARBA" id="ARBA00022989"/>
    </source>
</evidence>
<keyword evidence="10 14" id="KW-1133">Transmembrane helix</keyword>
<feature type="domain" description="PAS" evidence="17">
    <location>
        <begin position="285"/>
        <end position="330"/>
    </location>
</feature>
<dbReference type="Gene3D" id="1.20.120.620">
    <property type="entry name" value="Backbone structure of the membrane domain of e. Coli histidine kinase receptor kdpd"/>
    <property type="match status" value="1"/>
</dbReference>
<evidence type="ECO:0000256" key="2">
    <source>
        <dbReference type="ARBA" id="ARBA00004429"/>
    </source>
</evidence>
<keyword evidence="5" id="KW-0808">Transferase</keyword>
<evidence type="ECO:0000313" key="19">
    <source>
        <dbReference type="EMBL" id="MBK4734182.1"/>
    </source>
</evidence>
<name>A0A934SRF1_9BURK</name>
<dbReference type="SMART" id="SM00091">
    <property type="entry name" value="PAS"/>
    <property type="match status" value="2"/>
</dbReference>
<dbReference type="Gene3D" id="1.10.287.130">
    <property type="match status" value="1"/>
</dbReference>
<evidence type="ECO:0000256" key="11">
    <source>
        <dbReference type="ARBA" id="ARBA00023012"/>
    </source>
</evidence>
<dbReference type="Proteomes" id="UP000622890">
    <property type="component" value="Unassembled WGS sequence"/>
</dbReference>
<dbReference type="PANTHER" id="PTHR43047:SF72">
    <property type="entry name" value="OSMOSENSING HISTIDINE PROTEIN KINASE SLN1"/>
    <property type="match status" value="1"/>
</dbReference>
<evidence type="ECO:0000256" key="1">
    <source>
        <dbReference type="ARBA" id="ARBA00000085"/>
    </source>
</evidence>
<dbReference type="InterPro" id="IPR003661">
    <property type="entry name" value="HisK_dim/P_dom"/>
</dbReference>
<dbReference type="Pfam" id="PF08448">
    <property type="entry name" value="PAS_4"/>
    <property type="match status" value="2"/>
</dbReference>
<evidence type="ECO:0000256" key="8">
    <source>
        <dbReference type="ARBA" id="ARBA00022777"/>
    </source>
</evidence>
<keyword evidence="8" id="KW-0418">Kinase</keyword>
<comment type="caution">
    <text evidence="19">The sequence shown here is derived from an EMBL/GenBank/DDBJ whole genome shotgun (WGS) entry which is preliminary data.</text>
</comment>